<accession>A0A4R6SZS5</accession>
<organism evidence="2 3">
    <name type="scientific">Pedobacter metabolipauper</name>
    <dbReference type="NCBI Taxonomy" id="425513"/>
    <lineage>
        <taxon>Bacteria</taxon>
        <taxon>Pseudomonadati</taxon>
        <taxon>Bacteroidota</taxon>
        <taxon>Sphingobacteriia</taxon>
        <taxon>Sphingobacteriales</taxon>
        <taxon>Sphingobacteriaceae</taxon>
        <taxon>Pedobacter</taxon>
    </lineage>
</organism>
<comment type="caution">
    <text evidence="2">The sequence shown here is derived from an EMBL/GenBank/DDBJ whole genome shotgun (WGS) entry which is preliminary data.</text>
</comment>
<dbReference type="InterPro" id="IPR007813">
    <property type="entry name" value="PilN"/>
</dbReference>
<keyword evidence="1" id="KW-1133">Transmembrane helix</keyword>
<dbReference type="EMBL" id="SNYC01000003">
    <property type="protein sequence ID" value="TDQ11575.1"/>
    <property type="molecule type" value="Genomic_DNA"/>
</dbReference>
<dbReference type="OrthoDB" id="783374at2"/>
<protein>
    <submittedName>
        <fullName evidence="2">Fimbrial assembly protein PilN</fullName>
    </submittedName>
</protein>
<name>A0A4R6SZS5_9SPHI</name>
<evidence type="ECO:0000256" key="1">
    <source>
        <dbReference type="SAM" id="Phobius"/>
    </source>
</evidence>
<reference evidence="2 3" key="1">
    <citation type="submission" date="2019-03" db="EMBL/GenBank/DDBJ databases">
        <title>Genomic Encyclopedia of Archaeal and Bacterial Type Strains, Phase II (KMG-II): from individual species to whole genera.</title>
        <authorList>
            <person name="Goeker M."/>
        </authorList>
    </citation>
    <scope>NUCLEOTIDE SEQUENCE [LARGE SCALE GENOMIC DNA]</scope>
    <source>
        <strain evidence="2 3">DSM 19035</strain>
    </source>
</reference>
<proteinExistence type="predicted"/>
<dbReference type="Pfam" id="PF05137">
    <property type="entry name" value="PilN"/>
    <property type="match status" value="1"/>
</dbReference>
<dbReference type="Proteomes" id="UP000295620">
    <property type="component" value="Unassembled WGS sequence"/>
</dbReference>
<dbReference type="RefSeq" id="WP_133574638.1">
    <property type="nucleotide sequence ID" value="NZ_SNYC01000003.1"/>
</dbReference>
<feature type="transmembrane region" description="Helical" evidence="1">
    <location>
        <begin position="246"/>
        <end position="266"/>
    </location>
</feature>
<keyword evidence="1" id="KW-0812">Transmembrane</keyword>
<gene>
    <name evidence="2" type="ORF">ATK78_0698</name>
</gene>
<dbReference type="AlphaFoldDB" id="A0A4R6SZS5"/>
<keyword evidence="1" id="KW-0472">Membrane</keyword>
<evidence type="ECO:0000313" key="2">
    <source>
        <dbReference type="EMBL" id="TDQ11575.1"/>
    </source>
</evidence>
<sequence>MSSLFSIDYGLSNCSGASVHLDPDGTCTINLLKLSVEKKLIQVGTKKTYTGSLEKLKIDSLSEPLSVNITGKGVLIKKTPRLDLVSEQSLQQLFPAMKLSEFYVQHFPSGTHSFVSVVRKEIADAVIAYFKKQGAEVLILSLGAFVADQVIPQINFYDDVLRFNGHQLTLDAEKNWLDYSYAAGNKSDFPLKVDIEPMPEEFLLAYASAFQLLLHDKIDLIEVEDEQLKYRLNDLSAKLKFKKLSMFLLIFFFAVLLINFLLFSSYNSSNQEMVSKSGKKTYLIENRQKMEDDVKKKEALVTGLGWNKGFYYAFLCDQIGSSMPKELILTEFLINTLSVGTDGLSKVIKPEAGKIQIKGQTNSVYAINDWIFALKQKDWVKDVQLERYTADDQKQAQVFTLILSY</sequence>
<evidence type="ECO:0000313" key="3">
    <source>
        <dbReference type="Proteomes" id="UP000295620"/>
    </source>
</evidence>
<keyword evidence="3" id="KW-1185">Reference proteome</keyword>